<dbReference type="Gene3D" id="3.30.700.10">
    <property type="entry name" value="Glycoprotein, Type 4 Pilin"/>
    <property type="match status" value="1"/>
</dbReference>
<evidence type="ECO:0000256" key="3">
    <source>
        <dbReference type="ARBA" id="ARBA00022692"/>
    </source>
</evidence>
<accession>A0AAW6TVN1</accession>
<dbReference type="InterPro" id="IPR045584">
    <property type="entry name" value="Pilin-like"/>
</dbReference>
<dbReference type="PROSITE" id="PS00409">
    <property type="entry name" value="PROKAR_NTER_METHYL"/>
    <property type="match status" value="1"/>
</dbReference>
<feature type="transmembrane region" description="Helical" evidence="6">
    <location>
        <begin position="7"/>
        <end position="27"/>
    </location>
</feature>
<evidence type="ECO:0000313" key="7">
    <source>
        <dbReference type="EMBL" id="MDI6447769.1"/>
    </source>
</evidence>
<comment type="subcellular location">
    <subcellularLocation>
        <location evidence="1">Membrane</location>
        <topology evidence="1">Single-pass membrane protein</topology>
    </subcellularLocation>
</comment>
<dbReference type="RefSeq" id="WP_349243181.1">
    <property type="nucleotide sequence ID" value="NZ_JASCXX010000002.1"/>
</dbReference>
<evidence type="ECO:0000313" key="8">
    <source>
        <dbReference type="Proteomes" id="UP001431776"/>
    </source>
</evidence>
<dbReference type="GO" id="GO:0015628">
    <property type="term" value="P:protein secretion by the type II secretion system"/>
    <property type="evidence" value="ECO:0007669"/>
    <property type="project" value="InterPro"/>
</dbReference>
<dbReference type="PANTHER" id="PTHR30093:SF44">
    <property type="entry name" value="TYPE II SECRETION SYSTEM CORE PROTEIN G"/>
    <property type="match status" value="1"/>
</dbReference>
<sequence>MKAQKGFTLVEILIVVVILGILAAIVVPQFTQASTEAKTNSLCSNLQSMRSQIELYKVQHNDTAPAQATFEDQMIYCTDINGNIEGGGSKARNAAAGFIYGPYLERIPQNPFNNLATLGDFGTVDNSVGWGYNEATGEIHAADGGTTAGGTAHADL</sequence>
<evidence type="ECO:0000256" key="2">
    <source>
        <dbReference type="ARBA" id="ARBA00022481"/>
    </source>
</evidence>
<dbReference type="Pfam" id="PF07963">
    <property type="entry name" value="N_methyl"/>
    <property type="match status" value="1"/>
</dbReference>
<organism evidence="7 8">
    <name type="scientific">Anaerobaca lacustris</name>
    <dbReference type="NCBI Taxonomy" id="3044600"/>
    <lineage>
        <taxon>Bacteria</taxon>
        <taxon>Pseudomonadati</taxon>
        <taxon>Planctomycetota</taxon>
        <taxon>Phycisphaerae</taxon>
        <taxon>Sedimentisphaerales</taxon>
        <taxon>Anaerobacaceae</taxon>
        <taxon>Anaerobaca</taxon>
    </lineage>
</organism>
<dbReference type="GO" id="GO:0016020">
    <property type="term" value="C:membrane"/>
    <property type="evidence" value="ECO:0007669"/>
    <property type="project" value="UniProtKB-SubCell"/>
</dbReference>
<keyword evidence="8" id="KW-1185">Reference proteome</keyword>
<dbReference type="InterPro" id="IPR000983">
    <property type="entry name" value="Bac_GSPG_pilin"/>
</dbReference>
<dbReference type="NCBIfam" id="TIGR02532">
    <property type="entry name" value="IV_pilin_GFxxxE"/>
    <property type="match status" value="1"/>
</dbReference>
<evidence type="ECO:0000256" key="5">
    <source>
        <dbReference type="ARBA" id="ARBA00023136"/>
    </source>
</evidence>
<dbReference type="EMBL" id="JASCXX010000002">
    <property type="protein sequence ID" value="MDI6447769.1"/>
    <property type="molecule type" value="Genomic_DNA"/>
</dbReference>
<reference evidence="7" key="1">
    <citation type="submission" date="2023-05" db="EMBL/GenBank/DDBJ databases">
        <title>Anaerotaeda fermentans gen. nov., sp. nov., a novel anaerobic planctomycete of the new family within the order Sedimentisphaerales isolated from Taman Peninsula, Russia.</title>
        <authorList>
            <person name="Khomyakova M.A."/>
            <person name="Merkel A.Y."/>
            <person name="Slobodkin A.I."/>
        </authorList>
    </citation>
    <scope>NUCLEOTIDE SEQUENCE</scope>
    <source>
        <strain evidence="7">M17dextr</strain>
    </source>
</reference>
<dbReference type="AlphaFoldDB" id="A0AAW6TVN1"/>
<dbReference type="SUPFAM" id="SSF54523">
    <property type="entry name" value="Pili subunits"/>
    <property type="match status" value="1"/>
</dbReference>
<keyword evidence="2" id="KW-0488">Methylation</keyword>
<evidence type="ECO:0000256" key="4">
    <source>
        <dbReference type="ARBA" id="ARBA00022989"/>
    </source>
</evidence>
<dbReference type="PANTHER" id="PTHR30093">
    <property type="entry name" value="GENERAL SECRETION PATHWAY PROTEIN G"/>
    <property type="match status" value="1"/>
</dbReference>
<gene>
    <name evidence="7" type="ORF">QJ522_01840</name>
</gene>
<keyword evidence="3 6" id="KW-0812">Transmembrane</keyword>
<keyword evidence="4 6" id="KW-1133">Transmembrane helix</keyword>
<dbReference type="GO" id="GO:0015627">
    <property type="term" value="C:type II protein secretion system complex"/>
    <property type="evidence" value="ECO:0007669"/>
    <property type="project" value="InterPro"/>
</dbReference>
<dbReference type="InterPro" id="IPR012902">
    <property type="entry name" value="N_methyl_site"/>
</dbReference>
<evidence type="ECO:0000256" key="1">
    <source>
        <dbReference type="ARBA" id="ARBA00004167"/>
    </source>
</evidence>
<dbReference type="PRINTS" id="PR00813">
    <property type="entry name" value="BCTERIALGSPG"/>
</dbReference>
<proteinExistence type="predicted"/>
<name>A0AAW6TVN1_9BACT</name>
<dbReference type="Proteomes" id="UP001431776">
    <property type="component" value="Unassembled WGS sequence"/>
</dbReference>
<evidence type="ECO:0000256" key="6">
    <source>
        <dbReference type="SAM" id="Phobius"/>
    </source>
</evidence>
<protein>
    <submittedName>
        <fullName evidence="7">Prepilin-type N-terminal cleavage/methylation domain-containing protein</fullName>
    </submittedName>
</protein>
<comment type="caution">
    <text evidence="7">The sequence shown here is derived from an EMBL/GenBank/DDBJ whole genome shotgun (WGS) entry which is preliminary data.</text>
</comment>
<keyword evidence="5 6" id="KW-0472">Membrane</keyword>